<comment type="similarity">
    <text evidence="3 14">Belongs to the peptidase M3 family.</text>
</comment>
<evidence type="ECO:0000256" key="8">
    <source>
        <dbReference type="ARBA" id="ARBA00022801"/>
    </source>
</evidence>
<keyword evidence="7 14" id="KW-0479">Metal-binding</keyword>
<dbReference type="PANTHER" id="PTHR11804">
    <property type="entry name" value="PROTEASE M3 THIMET OLIGOPEPTIDASE-RELATED"/>
    <property type="match status" value="1"/>
</dbReference>
<dbReference type="CDD" id="cd06457">
    <property type="entry name" value="M3A_MIP"/>
    <property type="match status" value="1"/>
</dbReference>
<evidence type="ECO:0000313" key="16">
    <source>
        <dbReference type="EMBL" id="SCV01609.1"/>
    </source>
</evidence>
<dbReference type="GO" id="GO:0006627">
    <property type="term" value="P:protein processing involved in protein targeting to mitochondrion"/>
    <property type="evidence" value="ECO:0007669"/>
    <property type="project" value="TreeGrafter"/>
</dbReference>
<evidence type="ECO:0000259" key="15">
    <source>
        <dbReference type="Pfam" id="PF01432"/>
    </source>
</evidence>
<dbReference type="OrthoDB" id="17530at2759"/>
<evidence type="ECO:0000256" key="9">
    <source>
        <dbReference type="ARBA" id="ARBA00022833"/>
    </source>
</evidence>
<dbReference type="GO" id="GO:0006518">
    <property type="term" value="P:peptide metabolic process"/>
    <property type="evidence" value="ECO:0007669"/>
    <property type="project" value="TreeGrafter"/>
</dbReference>
<comment type="cofactor">
    <cofactor evidence="14">
        <name>Zn(2+)</name>
        <dbReference type="ChEBI" id="CHEBI:29105"/>
    </cofactor>
    <text evidence="14">Binds 1 zinc ion.</text>
</comment>
<dbReference type="GO" id="GO:0005759">
    <property type="term" value="C:mitochondrial matrix"/>
    <property type="evidence" value="ECO:0007669"/>
    <property type="project" value="UniProtKB-SubCell"/>
</dbReference>
<name>A0A1G4KBH7_9SACH</name>
<dbReference type="AlphaFoldDB" id="A0A1G4KBH7"/>
<protein>
    <recommendedName>
        <fullName evidence="5">Mitochondrial intermediate peptidase</fullName>
        <ecNumber evidence="4">3.4.24.59</ecNumber>
    </recommendedName>
</protein>
<evidence type="ECO:0000256" key="13">
    <source>
        <dbReference type="ARBA" id="ARBA00025208"/>
    </source>
</evidence>
<evidence type="ECO:0000256" key="3">
    <source>
        <dbReference type="ARBA" id="ARBA00006040"/>
    </source>
</evidence>
<reference evidence="17" key="1">
    <citation type="submission" date="2016-03" db="EMBL/GenBank/DDBJ databases">
        <authorList>
            <person name="Devillers Hugo."/>
        </authorList>
    </citation>
    <scope>NUCLEOTIDE SEQUENCE [LARGE SCALE GENOMIC DNA]</scope>
</reference>
<proteinExistence type="inferred from homology"/>
<sequence length="772" mass="87554">MILRQASVSKANCSAFVGSFRLLTTVPCVKLKHDLRKVFDNQRYWEEINEEVYRAAHSTSNSVFGRFKNDPNPLKTGLFQNPFLTSGQGLRKFSVKTLEEAQILVDTMRSDYSIKGRLSYIQRLDRLSDLLCRVIDLCEFVRASHPDPQFVQAAQLCHEEMFEFMNVLNTDTSLCEILKSVLADKSLTKQLSTEEIRVGKILLEDFEKSGIDMEAGVGEQFISLSQQISLVGQEFINNTDYAKTQSVRVPCKDLENSGISSILLAQLLRDARGLNYKVPTHGYIAFSILRSCPDENIRMKLWTAMHSCPDQQIIRLKQLAKLRGYLAFIMGKESYAEYQLDGKMAKSPTYVKGFVQSLVDTTKPLAVQELKTLANLKSEHLGLKKPETDAEILVSVRPWDREYYSTLNALQQQRKSLENEQINSYFSLGTVMQGLSNLFQSIYGIRLEPVVASPGETWSPEVRRINVVSDTEGTIGVVYCDLFERRGKTTNPAHFTVCCSRQIYPGETDLSTIQVGQLRSTGEKFQLPVISLVCSFAQETGPEQSAYLLQLNDVETLFHEMGHAMHSMLGRTSLQNISGTRCATDFVELPSILMEHFARDLRVLASIGRHHVSNKPVPLELLKLSQNEHTYLQHTETFSQAKMAMLDQEMHSSVMLTDKPVDVVDMYHELEKKLGVLSDDKSNWCGRFGHLFGYGATYYSYLFDRAIASKIWSHLFARDPFSRENGDKFKNSVLKWGGSRDPWECIADALDNNELRNGDEKAMRFIGHTEDI</sequence>
<evidence type="ECO:0000256" key="12">
    <source>
        <dbReference type="ARBA" id="ARBA00023128"/>
    </source>
</evidence>
<feature type="domain" description="Peptidase M3A/M3B catalytic" evidence="15">
    <location>
        <begin position="289"/>
        <end position="764"/>
    </location>
</feature>
<dbReference type="GO" id="GO:0046872">
    <property type="term" value="F:metal ion binding"/>
    <property type="evidence" value="ECO:0007669"/>
    <property type="project" value="UniProtKB-UniRule"/>
</dbReference>
<comment type="function">
    <text evidence="13">Cleaves proteins, imported into the mitochondrion, to their mature size. While most mitochondrial precursor proteins are processed to the mature form in one step by mitochondrial processing peptidase (MPP), the sequential cleavage by MIP of an octapeptide after initial processing by MPP is a required step for a subgroup of nuclear-encoded precursor proteins destined for the matrix or the inner membrane.</text>
</comment>
<keyword evidence="8 14" id="KW-0378">Hydrolase</keyword>
<keyword evidence="11 14" id="KW-0482">Metalloprotease</keyword>
<evidence type="ECO:0000256" key="4">
    <source>
        <dbReference type="ARBA" id="ARBA00012441"/>
    </source>
</evidence>
<dbReference type="EC" id="3.4.24.59" evidence="4"/>
<evidence type="ECO:0000256" key="1">
    <source>
        <dbReference type="ARBA" id="ARBA00000436"/>
    </source>
</evidence>
<dbReference type="InterPro" id="IPR033851">
    <property type="entry name" value="M3A_MIP"/>
</dbReference>
<comment type="subcellular location">
    <subcellularLocation>
        <location evidence="2">Mitochondrion matrix</location>
    </subcellularLocation>
</comment>
<dbReference type="GO" id="GO:0004222">
    <property type="term" value="F:metalloendopeptidase activity"/>
    <property type="evidence" value="ECO:0007669"/>
    <property type="project" value="UniProtKB-EC"/>
</dbReference>
<organism evidence="16 17">
    <name type="scientific">Lachancea meyersii CBS 8951</name>
    <dbReference type="NCBI Taxonomy" id="1266667"/>
    <lineage>
        <taxon>Eukaryota</taxon>
        <taxon>Fungi</taxon>
        <taxon>Dikarya</taxon>
        <taxon>Ascomycota</taxon>
        <taxon>Saccharomycotina</taxon>
        <taxon>Saccharomycetes</taxon>
        <taxon>Saccharomycetales</taxon>
        <taxon>Saccharomycetaceae</taxon>
        <taxon>Lachancea</taxon>
    </lineage>
</organism>
<evidence type="ECO:0000256" key="2">
    <source>
        <dbReference type="ARBA" id="ARBA00004305"/>
    </source>
</evidence>
<dbReference type="Gene3D" id="1.10.1370.10">
    <property type="entry name" value="Neurolysin, domain 3"/>
    <property type="match status" value="1"/>
</dbReference>
<keyword evidence="10" id="KW-0809">Transit peptide</keyword>
<evidence type="ECO:0000256" key="10">
    <source>
        <dbReference type="ARBA" id="ARBA00022946"/>
    </source>
</evidence>
<evidence type="ECO:0000256" key="6">
    <source>
        <dbReference type="ARBA" id="ARBA00022670"/>
    </source>
</evidence>
<keyword evidence="12" id="KW-0496">Mitochondrion</keyword>
<dbReference type="InterPro" id="IPR024077">
    <property type="entry name" value="Neurolysin/TOP_dom2"/>
</dbReference>
<evidence type="ECO:0000256" key="14">
    <source>
        <dbReference type="RuleBase" id="RU003435"/>
    </source>
</evidence>
<comment type="catalytic activity">
    <reaction evidence="1">
        <text>Release of an N-terminal octapeptide as second stage of processing of some proteins imported into the mitochondrion.</text>
        <dbReference type="EC" id="3.4.24.59"/>
    </reaction>
</comment>
<keyword evidence="6 14" id="KW-0645">Protease</keyword>
<dbReference type="Gene3D" id="3.40.390.10">
    <property type="entry name" value="Collagenase (Catalytic Domain)"/>
    <property type="match status" value="1"/>
</dbReference>
<dbReference type="Pfam" id="PF01432">
    <property type="entry name" value="Peptidase_M3"/>
    <property type="match status" value="1"/>
</dbReference>
<dbReference type="InterPro" id="IPR045090">
    <property type="entry name" value="Pept_M3A_M3B"/>
</dbReference>
<dbReference type="SUPFAM" id="SSF55486">
    <property type="entry name" value="Metalloproteases ('zincins'), catalytic domain"/>
    <property type="match status" value="1"/>
</dbReference>
<evidence type="ECO:0000256" key="5">
    <source>
        <dbReference type="ARBA" id="ARBA00018046"/>
    </source>
</evidence>
<dbReference type="InterPro" id="IPR001567">
    <property type="entry name" value="Pept_M3A_M3B_dom"/>
</dbReference>
<dbReference type="InterPro" id="IPR024079">
    <property type="entry name" value="MetalloPept_cat_dom_sf"/>
</dbReference>
<keyword evidence="17" id="KW-1185">Reference proteome</keyword>
<dbReference type="EMBL" id="LT598484">
    <property type="protein sequence ID" value="SCV01609.1"/>
    <property type="molecule type" value="Genomic_DNA"/>
</dbReference>
<evidence type="ECO:0000256" key="11">
    <source>
        <dbReference type="ARBA" id="ARBA00023049"/>
    </source>
</evidence>
<gene>
    <name evidence="16" type="ORF">LAME_0G17326G</name>
</gene>
<evidence type="ECO:0000256" key="7">
    <source>
        <dbReference type="ARBA" id="ARBA00022723"/>
    </source>
</evidence>
<dbReference type="FunFam" id="3.40.390.10:FF:000055">
    <property type="entry name" value="Related to mitochondrial intermediate peptidase"/>
    <property type="match status" value="1"/>
</dbReference>
<keyword evidence="9 14" id="KW-0862">Zinc</keyword>
<evidence type="ECO:0000313" key="17">
    <source>
        <dbReference type="Proteomes" id="UP000191144"/>
    </source>
</evidence>
<dbReference type="Proteomes" id="UP000191144">
    <property type="component" value="Chromosome G"/>
</dbReference>
<accession>A0A1G4KBH7</accession>
<dbReference type="PANTHER" id="PTHR11804:SF79">
    <property type="entry name" value="MITOCHONDRIAL INTERMEDIATE PEPTIDASE"/>
    <property type="match status" value="1"/>
</dbReference>